<dbReference type="PANTHER" id="PTHR42743">
    <property type="entry name" value="AMINO-ACID AMINOTRANSFERASE"/>
    <property type="match status" value="1"/>
</dbReference>
<dbReference type="InterPro" id="IPR036038">
    <property type="entry name" value="Aminotransferase-like"/>
</dbReference>
<gene>
    <name evidence="2" type="ORF">FHS23_000924</name>
</gene>
<dbReference type="RefSeq" id="WP_183648262.1">
    <property type="nucleotide sequence ID" value="NZ_JACHWU010000001.1"/>
</dbReference>
<dbReference type="GO" id="GO:0005829">
    <property type="term" value="C:cytosol"/>
    <property type="evidence" value="ECO:0007669"/>
    <property type="project" value="TreeGrafter"/>
</dbReference>
<dbReference type="InterPro" id="IPR043131">
    <property type="entry name" value="BCAT-like_N"/>
</dbReference>
<dbReference type="NCBIfam" id="NF005886">
    <property type="entry name" value="PRK07849.1-1"/>
    <property type="match status" value="1"/>
</dbReference>
<comment type="similarity">
    <text evidence="1">Belongs to the class-IV pyridoxal-phosphate-dependent aminotransferase family.</text>
</comment>
<comment type="caution">
    <text evidence="2">The sequence shown here is derived from an EMBL/GenBank/DDBJ whole genome shotgun (WGS) entry which is preliminary data.</text>
</comment>
<accession>A0A839RZC6</accession>
<keyword evidence="3" id="KW-1185">Reference proteome</keyword>
<dbReference type="SUPFAM" id="SSF56752">
    <property type="entry name" value="D-aminoacid aminotransferase-like PLP-dependent enzymes"/>
    <property type="match status" value="1"/>
</dbReference>
<reference evidence="2 3" key="1">
    <citation type="submission" date="2020-08" db="EMBL/GenBank/DDBJ databases">
        <title>Genomic Encyclopedia of Type Strains, Phase III (KMG-III): the genomes of soil and plant-associated and newly described type strains.</title>
        <authorList>
            <person name="Whitman W."/>
        </authorList>
    </citation>
    <scope>NUCLEOTIDE SEQUENCE [LARGE SCALE GENOMIC DNA]</scope>
    <source>
        <strain evidence="2 3">CECT 8577</strain>
    </source>
</reference>
<proteinExistence type="inferred from homology"/>
<dbReference type="Proteomes" id="UP000550714">
    <property type="component" value="Unassembled WGS sequence"/>
</dbReference>
<dbReference type="EC" id="4.1.3.38" evidence="2"/>
<dbReference type="PANTHER" id="PTHR42743:SF11">
    <property type="entry name" value="AMINODEOXYCHORISMATE LYASE"/>
    <property type="match status" value="1"/>
</dbReference>
<organism evidence="2 3">
    <name type="scientific">Prauserella isguenensis</name>
    <dbReference type="NCBI Taxonomy" id="1470180"/>
    <lineage>
        <taxon>Bacteria</taxon>
        <taxon>Bacillati</taxon>
        <taxon>Actinomycetota</taxon>
        <taxon>Actinomycetes</taxon>
        <taxon>Pseudonocardiales</taxon>
        <taxon>Pseudonocardiaceae</taxon>
        <taxon>Prauserella</taxon>
    </lineage>
</organism>
<sequence>MRVLAFLDGTFADPDQAHIRVDDLGLVRGDGIFETILVTNGVPRELDAHLDRFARSAAKMDMAPPDREAWERVIRLVIDNWPTDVELALKIVLTRGIDGDPDERPTAFAYGTEIAESTKTARRDGIGVVTLNRGFEADLMERAPWLLLGAKTLSYSVNMAAQREARRRGAEDVIFTSTEGYVLEGPTSNVVVARGGTLYTPPPTNGILPGTTQGDVFRAAERAGWKTEVTQLKADELAAGDALMLASSVRKLTRVHTLDDVRLADDPAVAIHAELAKAYDAQYE</sequence>
<dbReference type="AlphaFoldDB" id="A0A839RZC6"/>
<dbReference type="GO" id="GO:0046394">
    <property type="term" value="P:carboxylic acid biosynthetic process"/>
    <property type="evidence" value="ECO:0007669"/>
    <property type="project" value="UniProtKB-ARBA"/>
</dbReference>
<evidence type="ECO:0000256" key="1">
    <source>
        <dbReference type="ARBA" id="ARBA00009320"/>
    </source>
</evidence>
<protein>
    <submittedName>
        <fullName evidence="2">4-amino-4-deoxychorismate lyase</fullName>
        <ecNumber evidence="2">4.1.3.38</ecNumber>
    </submittedName>
</protein>
<evidence type="ECO:0000313" key="3">
    <source>
        <dbReference type="Proteomes" id="UP000550714"/>
    </source>
</evidence>
<dbReference type="GO" id="GO:0008696">
    <property type="term" value="F:4-amino-4-deoxychorismate lyase activity"/>
    <property type="evidence" value="ECO:0007669"/>
    <property type="project" value="UniProtKB-EC"/>
</dbReference>
<dbReference type="InterPro" id="IPR001544">
    <property type="entry name" value="Aminotrans_IV"/>
</dbReference>
<keyword evidence="2" id="KW-0456">Lyase</keyword>
<dbReference type="InterPro" id="IPR043132">
    <property type="entry name" value="BCAT-like_C"/>
</dbReference>
<evidence type="ECO:0000313" key="2">
    <source>
        <dbReference type="EMBL" id="MBB3049929.1"/>
    </source>
</evidence>
<name>A0A839RZC6_9PSEU</name>
<dbReference type="EMBL" id="JACHWU010000001">
    <property type="protein sequence ID" value="MBB3049929.1"/>
    <property type="molecule type" value="Genomic_DNA"/>
</dbReference>
<dbReference type="Pfam" id="PF01063">
    <property type="entry name" value="Aminotran_4"/>
    <property type="match status" value="1"/>
</dbReference>
<dbReference type="Gene3D" id="3.30.470.10">
    <property type="match status" value="1"/>
</dbReference>
<dbReference type="InterPro" id="IPR050571">
    <property type="entry name" value="Class-IV_PLP-Dep_Aminotrnsfr"/>
</dbReference>
<dbReference type="Gene3D" id="3.20.10.10">
    <property type="entry name" value="D-amino Acid Aminotransferase, subunit A, domain 2"/>
    <property type="match status" value="1"/>
</dbReference>